<dbReference type="PANTHER" id="PTHR46599">
    <property type="entry name" value="PIGGYBAC TRANSPOSABLE ELEMENT-DERIVED PROTEIN 4"/>
    <property type="match status" value="1"/>
</dbReference>
<evidence type="ECO:0000259" key="1">
    <source>
        <dbReference type="Pfam" id="PF13843"/>
    </source>
</evidence>
<sequence length="391" mass="45733">MSYRRFLTISRYIRFDDGRTRPFRLETDKAASMRDIWNFLNTNLQKNFRPYSDITVDEQLFPYRGRTKFTQYIPSKPAKYGTKVWWACDAKTHYPLSGNIYTGKKPNEGRAKNQEENELIRLVSKYSNSGRTIVADNFFSTLNLCKRLISLGLSFVGTIRSNKACIPPEMKQNKIRAVLSSEFGFHQDNVAICSYVPKKNKAVILLSRVHYDKEVEGVKRKPAAIMHYNKTKVGIDAMDQMLTHYTTKRKTKRWTLAFFYNIVDVMALGSFIICKENNNYTKSDARRKFLYDLSEMLAHPQIESRRNNIHVIKHSVCRSAIEDILGKFEKQPNTLTDTKSETLEKKRNCSLCHSQDKHRRKTRFFCQECADAVCQQHSKCYYKCFKCIKEN</sequence>
<dbReference type="PANTHER" id="PTHR46599:SF6">
    <property type="entry name" value="DUAL SPECIFICITY PHOSPHATASE 26"/>
    <property type="match status" value="1"/>
</dbReference>
<dbReference type="Proteomes" id="UP001652620">
    <property type="component" value="Chromosome 3"/>
</dbReference>
<evidence type="ECO:0000313" key="2">
    <source>
        <dbReference type="Proteomes" id="UP001652620"/>
    </source>
</evidence>
<feature type="domain" description="PiggyBac transposable element-derived protein" evidence="1">
    <location>
        <begin position="1"/>
        <end position="267"/>
    </location>
</feature>
<dbReference type="Pfam" id="PF13843">
    <property type="entry name" value="DDE_Tnp_1_7"/>
    <property type="match status" value="1"/>
</dbReference>
<keyword evidence="2" id="KW-1185">Reference proteome</keyword>
<gene>
    <name evidence="3" type="primary">LOC125777523</name>
</gene>
<dbReference type="GeneID" id="125777523"/>
<organism evidence="2 3">
    <name type="scientific">Bactrocera dorsalis</name>
    <name type="common">Oriental fruit fly</name>
    <name type="synonym">Dacus dorsalis</name>
    <dbReference type="NCBI Taxonomy" id="27457"/>
    <lineage>
        <taxon>Eukaryota</taxon>
        <taxon>Metazoa</taxon>
        <taxon>Ecdysozoa</taxon>
        <taxon>Arthropoda</taxon>
        <taxon>Hexapoda</taxon>
        <taxon>Insecta</taxon>
        <taxon>Pterygota</taxon>
        <taxon>Neoptera</taxon>
        <taxon>Endopterygota</taxon>
        <taxon>Diptera</taxon>
        <taxon>Brachycera</taxon>
        <taxon>Muscomorpha</taxon>
        <taxon>Tephritoidea</taxon>
        <taxon>Tephritidae</taxon>
        <taxon>Bactrocera</taxon>
        <taxon>Bactrocera</taxon>
    </lineage>
</organism>
<dbReference type="RefSeq" id="XP_049308583.1">
    <property type="nucleotide sequence ID" value="XM_049452626.1"/>
</dbReference>
<evidence type="ECO:0000313" key="3">
    <source>
        <dbReference type="RefSeq" id="XP_049308583.1"/>
    </source>
</evidence>
<reference evidence="3" key="1">
    <citation type="submission" date="2025-08" db="UniProtKB">
        <authorList>
            <consortium name="RefSeq"/>
        </authorList>
    </citation>
    <scope>IDENTIFICATION</scope>
    <source>
        <tissue evidence="3">Adult</tissue>
    </source>
</reference>
<dbReference type="InterPro" id="IPR029526">
    <property type="entry name" value="PGBD"/>
</dbReference>
<proteinExistence type="predicted"/>
<protein>
    <submittedName>
        <fullName evidence="3">PiggyBac transposable element-derived protein 3-like</fullName>
    </submittedName>
</protein>
<accession>A0ABM3JH95</accession>
<name>A0ABM3JH95_BACDO</name>